<dbReference type="Pfam" id="PF00702">
    <property type="entry name" value="Hydrolase"/>
    <property type="match status" value="1"/>
</dbReference>
<keyword evidence="8 14" id="KW-0067">ATP-binding</keyword>
<keyword evidence="9" id="KW-0460">Magnesium</keyword>
<keyword evidence="7 14" id="KW-0547">Nucleotide-binding</keyword>
<accession>A0A2U1JYV1</accession>
<evidence type="ECO:0000256" key="11">
    <source>
        <dbReference type="ARBA" id="ARBA00022989"/>
    </source>
</evidence>
<keyword evidence="4" id="KW-0597">Phosphoprotein</keyword>
<evidence type="ECO:0000256" key="14">
    <source>
        <dbReference type="RuleBase" id="RU362081"/>
    </source>
</evidence>
<dbReference type="InterPro" id="IPR044492">
    <property type="entry name" value="P_typ_ATPase_HD_dom"/>
</dbReference>
<evidence type="ECO:0000256" key="3">
    <source>
        <dbReference type="ARBA" id="ARBA00022448"/>
    </source>
</evidence>
<reference evidence="16 17" key="1">
    <citation type="submission" date="2018-04" db="EMBL/GenBank/DDBJ databases">
        <title>Camelliibacillus theae gen. nov., sp. nov., isolated from Pu'er tea.</title>
        <authorList>
            <person name="Niu L."/>
        </authorList>
    </citation>
    <scope>NUCLEOTIDE SEQUENCE [LARGE SCALE GENOMIC DNA]</scope>
    <source>
        <strain evidence="16 17">T8</strain>
    </source>
</reference>
<keyword evidence="13 14" id="KW-0472">Membrane</keyword>
<dbReference type="InterPro" id="IPR051949">
    <property type="entry name" value="Cation_Transport_ATPase"/>
</dbReference>
<evidence type="ECO:0000313" key="16">
    <source>
        <dbReference type="EMBL" id="PWA10407.1"/>
    </source>
</evidence>
<dbReference type="PRINTS" id="PR00941">
    <property type="entry name" value="CDATPASE"/>
</dbReference>
<evidence type="ECO:0000256" key="9">
    <source>
        <dbReference type="ARBA" id="ARBA00022842"/>
    </source>
</evidence>
<evidence type="ECO:0000256" key="4">
    <source>
        <dbReference type="ARBA" id="ARBA00022553"/>
    </source>
</evidence>
<dbReference type="InterPro" id="IPR036412">
    <property type="entry name" value="HAD-like_sf"/>
</dbReference>
<evidence type="ECO:0000256" key="2">
    <source>
        <dbReference type="ARBA" id="ARBA00006024"/>
    </source>
</evidence>
<dbReference type="SFLD" id="SFLDS00003">
    <property type="entry name" value="Haloacid_Dehalogenase"/>
    <property type="match status" value="1"/>
</dbReference>
<proteinExistence type="inferred from homology"/>
<gene>
    <name evidence="16" type="primary">cadA</name>
    <name evidence="16" type="ORF">DCC39_11280</name>
</gene>
<dbReference type="AlphaFoldDB" id="A0A2U1JYV1"/>
<dbReference type="NCBIfam" id="TIGR01525">
    <property type="entry name" value="ATPase-IB_hvy"/>
    <property type="match status" value="1"/>
</dbReference>
<name>A0A2U1JYV1_9BACI</name>
<keyword evidence="14" id="KW-1003">Cell membrane</keyword>
<evidence type="ECO:0000256" key="5">
    <source>
        <dbReference type="ARBA" id="ARBA00022692"/>
    </source>
</evidence>
<evidence type="ECO:0000256" key="12">
    <source>
        <dbReference type="ARBA" id="ARBA00023065"/>
    </source>
</evidence>
<dbReference type="Gene3D" id="2.70.150.10">
    <property type="entry name" value="Calcium-transporting ATPase, cytoplasmic transduction domain A"/>
    <property type="match status" value="1"/>
</dbReference>
<evidence type="ECO:0000256" key="8">
    <source>
        <dbReference type="ARBA" id="ARBA00022840"/>
    </source>
</evidence>
<dbReference type="InterPro" id="IPR023299">
    <property type="entry name" value="ATPase_P-typ_cyto_dom_N"/>
</dbReference>
<feature type="transmembrane region" description="Helical" evidence="14">
    <location>
        <begin position="252"/>
        <end position="271"/>
    </location>
</feature>
<dbReference type="Gene3D" id="3.40.1110.10">
    <property type="entry name" value="Calcium-transporting ATPase, cytoplasmic domain N"/>
    <property type="match status" value="1"/>
</dbReference>
<sequence length="634" mass="68419">MEALKVKASPRVKQILPLPIIPLLKKHGELIAAIISGLLIGLGFLFPAHAPLFFVTAFVIGGYAKAKEGLTDLFVNKKLNVEILMILAAIGSAIIGFWAEGAILIFIFALSGALETYTLNKSEKELSSLVKMQPDKATLLTDQGEKVVPVSTLNIKNVILVKPGERIPVDGFVKDGHSSVDEAAISGEAVPVFKQKGDEVFAGTVNVNGALKIDVSKEQKDTLFQRIIDLVKAAKNEKSPAQQFIERFEGTYVKIVLIVVFFMLFLPHYALGWSWQETWYRAMVLLVVASPCALVASIMPATLSAIASSAKKGILFKGGNHLESLASLKAIAFDKTGTMTKGKHEVTDVAVRNGMDEDLFLQAVASVEKQSNHPLAIAIVRYAENKNISFLSTENLTDFAGKGVSATINGKEWRIGKPSFVSKDGNDAFLKKAKQFEAEGKSIIYAGDDNGIAGIIMLKDTIRTEAKEAIEKLKQSGLHTIMITGDGKGAAQAISKEAGMDLYLPDTLPEEKLVEIKKLRETYGPVAMIGDGINDAPALATADIGIAMGGGTDIALETADIVLMKNDLKRIPEAIKLSKKMNRIVKQNIVFSIAVILVLIASNFMQIIDLPFGVIGHEGSTLLVILNGLRMLKN</sequence>
<dbReference type="NCBIfam" id="TIGR01494">
    <property type="entry name" value="ATPase_P-type"/>
    <property type="match status" value="1"/>
</dbReference>
<dbReference type="PROSITE" id="PS00154">
    <property type="entry name" value="ATPASE_E1_E2"/>
    <property type="match status" value="1"/>
</dbReference>
<feature type="transmembrane region" description="Helical" evidence="14">
    <location>
        <begin position="589"/>
        <end position="608"/>
    </location>
</feature>
<comment type="similarity">
    <text evidence="2 14">Belongs to the cation transport ATPase (P-type) (TC 3.A.3) family. Type IB subfamily.</text>
</comment>
<dbReference type="GO" id="GO:0046872">
    <property type="term" value="F:metal ion binding"/>
    <property type="evidence" value="ECO:0007669"/>
    <property type="project" value="UniProtKB-KW"/>
</dbReference>
<dbReference type="InterPro" id="IPR059000">
    <property type="entry name" value="ATPase_P-type_domA"/>
</dbReference>
<dbReference type="InterPro" id="IPR023214">
    <property type="entry name" value="HAD_sf"/>
</dbReference>
<keyword evidence="10" id="KW-1278">Translocase</keyword>
<dbReference type="PANTHER" id="PTHR43079:SF1">
    <property type="entry name" value="CADMIUM_ZINC-TRANSPORTING ATPASE HMA1, CHLOROPLASTIC-RELATED"/>
    <property type="match status" value="1"/>
</dbReference>
<feature type="domain" description="P-type ATPase A" evidence="15">
    <location>
        <begin position="131"/>
        <end position="232"/>
    </location>
</feature>
<evidence type="ECO:0000256" key="6">
    <source>
        <dbReference type="ARBA" id="ARBA00022723"/>
    </source>
</evidence>
<keyword evidence="6 14" id="KW-0479">Metal-binding</keyword>
<organism evidence="16 17">
    <name type="scientific">Pueribacillus theae</name>
    <dbReference type="NCBI Taxonomy" id="2171751"/>
    <lineage>
        <taxon>Bacteria</taxon>
        <taxon>Bacillati</taxon>
        <taxon>Bacillota</taxon>
        <taxon>Bacilli</taxon>
        <taxon>Bacillales</taxon>
        <taxon>Bacillaceae</taxon>
        <taxon>Pueribacillus</taxon>
    </lineage>
</organism>
<dbReference type="PRINTS" id="PR00119">
    <property type="entry name" value="CATATPASE"/>
</dbReference>
<dbReference type="Proteomes" id="UP000245998">
    <property type="component" value="Unassembled WGS sequence"/>
</dbReference>
<dbReference type="EMBL" id="QCZG01000022">
    <property type="protein sequence ID" value="PWA10407.1"/>
    <property type="molecule type" value="Genomic_DNA"/>
</dbReference>
<dbReference type="InterPro" id="IPR018303">
    <property type="entry name" value="ATPase_P-typ_P_site"/>
</dbReference>
<dbReference type="SUPFAM" id="SSF81665">
    <property type="entry name" value="Calcium ATPase, transmembrane domain M"/>
    <property type="match status" value="1"/>
</dbReference>
<evidence type="ECO:0000256" key="13">
    <source>
        <dbReference type="ARBA" id="ARBA00023136"/>
    </source>
</evidence>
<dbReference type="FunFam" id="2.70.150.10:FF:000002">
    <property type="entry name" value="Copper-transporting ATPase 1, putative"/>
    <property type="match status" value="1"/>
</dbReference>
<keyword evidence="3" id="KW-0813">Transport</keyword>
<evidence type="ECO:0000259" key="15">
    <source>
        <dbReference type="Pfam" id="PF00122"/>
    </source>
</evidence>
<dbReference type="SUPFAM" id="SSF56784">
    <property type="entry name" value="HAD-like"/>
    <property type="match status" value="1"/>
</dbReference>
<dbReference type="GO" id="GO:0005886">
    <property type="term" value="C:plasma membrane"/>
    <property type="evidence" value="ECO:0007669"/>
    <property type="project" value="UniProtKB-SubCell"/>
</dbReference>
<keyword evidence="5 14" id="KW-0812">Transmembrane</keyword>
<dbReference type="GO" id="GO:0016887">
    <property type="term" value="F:ATP hydrolysis activity"/>
    <property type="evidence" value="ECO:0007669"/>
    <property type="project" value="InterPro"/>
</dbReference>
<comment type="caution">
    <text evidence="16">The sequence shown here is derived from an EMBL/GenBank/DDBJ whole genome shotgun (WGS) entry which is preliminary data.</text>
</comment>
<dbReference type="InterPro" id="IPR008250">
    <property type="entry name" value="ATPase_P-typ_transduc_dom_A_sf"/>
</dbReference>
<evidence type="ECO:0000256" key="1">
    <source>
        <dbReference type="ARBA" id="ARBA00004651"/>
    </source>
</evidence>
<dbReference type="GO" id="GO:0019829">
    <property type="term" value="F:ATPase-coupled monoatomic cation transmembrane transporter activity"/>
    <property type="evidence" value="ECO:0007669"/>
    <property type="project" value="InterPro"/>
</dbReference>
<dbReference type="InterPro" id="IPR001757">
    <property type="entry name" value="P_typ_ATPase"/>
</dbReference>
<dbReference type="Pfam" id="PF00122">
    <property type="entry name" value="E1-E2_ATPase"/>
    <property type="match status" value="1"/>
</dbReference>
<dbReference type="SUPFAM" id="SSF81653">
    <property type="entry name" value="Calcium ATPase, transduction domain A"/>
    <property type="match status" value="1"/>
</dbReference>
<evidence type="ECO:0000256" key="10">
    <source>
        <dbReference type="ARBA" id="ARBA00022967"/>
    </source>
</evidence>
<dbReference type="SFLD" id="SFLDG00002">
    <property type="entry name" value="C1.7:_P-type_atpase_like"/>
    <property type="match status" value="1"/>
</dbReference>
<feature type="transmembrane region" description="Helical" evidence="14">
    <location>
        <begin position="283"/>
        <end position="307"/>
    </location>
</feature>
<evidence type="ECO:0000256" key="7">
    <source>
        <dbReference type="ARBA" id="ARBA00022741"/>
    </source>
</evidence>
<dbReference type="Gene3D" id="3.40.50.1000">
    <property type="entry name" value="HAD superfamily/HAD-like"/>
    <property type="match status" value="1"/>
</dbReference>
<dbReference type="PROSITE" id="PS01229">
    <property type="entry name" value="COF_2"/>
    <property type="match status" value="1"/>
</dbReference>
<dbReference type="InterPro" id="IPR023298">
    <property type="entry name" value="ATPase_P-typ_TM_dom_sf"/>
</dbReference>
<dbReference type="InterPro" id="IPR027256">
    <property type="entry name" value="P-typ_ATPase_IB"/>
</dbReference>
<evidence type="ECO:0000313" key="17">
    <source>
        <dbReference type="Proteomes" id="UP000245998"/>
    </source>
</evidence>
<feature type="transmembrane region" description="Helical" evidence="14">
    <location>
        <begin position="30"/>
        <end position="63"/>
    </location>
</feature>
<dbReference type="GO" id="GO:0005524">
    <property type="term" value="F:ATP binding"/>
    <property type="evidence" value="ECO:0007669"/>
    <property type="project" value="UniProtKB-UniRule"/>
</dbReference>
<dbReference type="NCBIfam" id="TIGR01512">
    <property type="entry name" value="ATPase-IB2_Cd"/>
    <property type="match status" value="1"/>
</dbReference>
<protein>
    <submittedName>
        <fullName evidence="16">Cadmium-translocating P-type ATPase</fullName>
    </submittedName>
</protein>
<feature type="transmembrane region" description="Helical" evidence="14">
    <location>
        <begin position="83"/>
        <end position="114"/>
    </location>
</feature>
<dbReference type="PANTHER" id="PTHR43079">
    <property type="entry name" value="PROBABLE CADMIUM/ZINC-TRANSPORTING ATPASE HMA1"/>
    <property type="match status" value="1"/>
</dbReference>
<dbReference type="RefSeq" id="WP_116555006.1">
    <property type="nucleotide sequence ID" value="NZ_QCZG01000022.1"/>
</dbReference>
<dbReference type="SFLD" id="SFLDF00027">
    <property type="entry name" value="p-type_atpase"/>
    <property type="match status" value="1"/>
</dbReference>
<dbReference type="CDD" id="cd07551">
    <property type="entry name" value="P-type_ATPase_HM_ZosA_PfeT-like"/>
    <property type="match status" value="1"/>
</dbReference>
<keyword evidence="12" id="KW-0406">Ion transport</keyword>
<keyword evidence="11 14" id="KW-1133">Transmembrane helix</keyword>
<comment type="subcellular location">
    <subcellularLocation>
        <location evidence="1">Cell membrane</location>
        <topology evidence="1">Multi-pass membrane protein</topology>
    </subcellularLocation>
</comment>
<keyword evidence="17" id="KW-1185">Reference proteome</keyword>
<dbReference type="OrthoDB" id="9813266at2"/>